<keyword evidence="3" id="KW-0328">Glycosyltransferase</keyword>
<evidence type="ECO:0000256" key="5">
    <source>
        <dbReference type="ARBA" id="ARBA00022968"/>
    </source>
</evidence>
<evidence type="ECO:0000256" key="2">
    <source>
        <dbReference type="ARBA" id="ARBA00010271"/>
    </source>
</evidence>
<gene>
    <name evidence="9" type="ORF">F2Q69_00012256</name>
</gene>
<dbReference type="GO" id="GO:0008641">
    <property type="term" value="F:ubiquitin-like modifier activating enzyme activity"/>
    <property type="evidence" value="ECO:0007669"/>
    <property type="project" value="InterPro"/>
</dbReference>
<dbReference type="InterPro" id="IPR004263">
    <property type="entry name" value="Exostosin"/>
</dbReference>
<name>A0A8S9QZ65_BRACR</name>
<keyword evidence="5" id="KW-0735">Signal-anchor</keyword>
<reference evidence="9" key="1">
    <citation type="submission" date="2019-12" db="EMBL/GenBank/DDBJ databases">
        <title>Genome sequencing and annotation of Brassica cretica.</title>
        <authorList>
            <person name="Studholme D.J."/>
            <person name="Sarris P."/>
        </authorList>
    </citation>
    <scope>NUCLEOTIDE SEQUENCE</scope>
    <source>
        <strain evidence="9">PFS-109/04</strain>
        <tissue evidence="9">Leaf</tissue>
    </source>
</reference>
<evidence type="ECO:0000313" key="9">
    <source>
        <dbReference type="EMBL" id="KAF3554605.1"/>
    </source>
</evidence>
<feature type="domain" description="Exostosin GT47" evidence="8">
    <location>
        <begin position="189"/>
        <end position="287"/>
    </location>
</feature>
<dbReference type="GO" id="GO:0016757">
    <property type="term" value="F:glycosyltransferase activity"/>
    <property type="evidence" value="ECO:0007669"/>
    <property type="project" value="UniProtKB-KW"/>
</dbReference>
<evidence type="ECO:0000256" key="4">
    <source>
        <dbReference type="ARBA" id="ARBA00022679"/>
    </source>
</evidence>
<organism evidence="9 10">
    <name type="scientific">Brassica cretica</name>
    <name type="common">Mustard</name>
    <dbReference type="NCBI Taxonomy" id="69181"/>
    <lineage>
        <taxon>Eukaryota</taxon>
        <taxon>Viridiplantae</taxon>
        <taxon>Streptophyta</taxon>
        <taxon>Embryophyta</taxon>
        <taxon>Tracheophyta</taxon>
        <taxon>Spermatophyta</taxon>
        <taxon>Magnoliopsida</taxon>
        <taxon>eudicotyledons</taxon>
        <taxon>Gunneridae</taxon>
        <taxon>Pentapetalae</taxon>
        <taxon>rosids</taxon>
        <taxon>malvids</taxon>
        <taxon>Brassicales</taxon>
        <taxon>Brassicaceae</taxon>
        <taxon>Brassiceae</taxon>
        <taxon>Brassica</taxon>
    </lineage>
</organism>
<feature type="transmembrane region" description="Helical" evidence="7">
    <location>
        <begin position="21"/>
        <end position="37"/>
    </location>
</feature>
<feature type="domain" description="Exostosin GT47" evidence="8">
    <location>
        <begin position="316"/>
        <end position="454"/>
    </location>
</feature>
<dbReference type="GO" id="GO:0000139">
    <property type="term" value="C:Golgi membrane"/>
    <property type="evidence" value="ECO:0007669"/>
    <property type="project" value="UniProtKB-SubCell"/>
</dbReference>
<dbReference type="GO" id="GO:0010417">
    <property type="term" value="P:glucuronoxylan biosynthetic process"/>
    <property type="evidence" value="ECO:0007669"/>
    <property type="project" value="TreeGrafter"/>
</dbReference>
<comment type="subcellular location">
    <subcellularLocation>
        <location evidence="1">Golgi apparatus membrane</location>
        <topology evidence="1">Single-pass type II membrane protein</topology>
    </subcellularLocation>
</comment>
<keyword evidence="7" id="KW-0472">Membrane</keyword>
<keyword evidence="4" id="KW-0808">Transferase</keyword>
<protein>
    <recommendedName>
        <fullName evidence="8">Exostosin GT47 domain-containing protein</fullName>
    </recommendedName>
</protein>
<comment type="similarity">
    <text evidence="2">Belongs to the glycosyltransferase 47 family.</text>
</comment>
<evidence type="ECO:0000256" key="3">
    <source>
        <dbReference type="ARBA" id="ARBA00022676"/>
    </source>
</evidence>
<evidence type="ECO:0000313" key="10">
    <source>
        <dbReference type="Proteomes" id="UP000712600"/>
    </source>
</evidence>
<comment type="caution">
    <text evidence="9">The sequence shown here is derived from an EMBL/GenBank/DDBJ whole genome shotgun (WGS) entry which is preliminary data.</text>
</comment>
<dbReference type="InterPro" id="IPR040911">
    <property type="entry name" value="Exostosin_GT47"/>
</dbReference>
<dbReference type="SUPFAM" id="SSF69572">
    <property type="entry name" value="Activating enzymes of the ubiquitin-like proteins"/>
    <property type="match status" value="1"/>
</dbReference>
<dbReference type="InterPro" id="IPR035985">
    <property type="entry name" value="Ubiquitin-activating_enz"/>
</dbReference>
<sequence length="511" mass="58001">MITHKQRRTEKGLCFKHYFKWILCFSFTLYFLVSFLVDHNQEDLPLSPSSLSRPNTLLTNPKTKFIASHVVFESKIHDHTLIFPPQRPNIRTGMLIKGFGNIESSICLLNCGPTGSEALKTLVLGGVGSITVVDGSKVELGDLGNNFMGIFPAHWFFVGQSKAKSACAFLQELNDSVKAKLSRLNVFNNLKIYVYDLPSKFNTDWLANDRCSNHLFAAEVALHKALLSLEGDVRTKDPHEADFFFVPVYVSCNFSTVNGFPAIGHARSLIKEAIDLVSAQYPFWNRTTSMPRSRERCDTTRLNVTKERTYISPVSLHKTQKNIPVTKERDIRVFFWGKMEIHPRSISGRFYSKRVRTEIWRSYGSDRRFYLQRQRFAGYQSEIARSVFCLCPLGWTLGWAPWSPRLVESVALGCVPVIIADGIRLPFPSAVRWPDISLTVAERDVGKLGEILEHVAETNLSVIQKNLEDPSVKRALLFNVPPQEGDATWQVLEALSKKLHRSATRRSNTFL</sequence>
<dbReference type="EMBL" id="QGKX02000996">
    <property type="protein sequence ID" value="KAF3554605.1"/>
    <property type="molecule type" value="Genomic_DNA"/>
</dbReference>
<accession>A0A8S9QZ65</accession>
<dbReference type="Gene3D" id="3.40.50.720">
    <property type="entry name" value="NAD(P)-binding Rossmann-like Domain"/>
    <property type="match status" value="1"/>
</dbReference>
<evidence type="ECO:0000259" key="8">
    <source>
        <dbReference type="Pfam" id="PF03016"/>
    </source>
</evidence>
<proteinExistence type="inferred from homology"/>
<evidence type="ECO:0000256" key="1">
    <source>
        <dbReference type="ARBA" id="ARBA00004323"/>
    </source>
</evidence>
<evidence type="ECO:0000256" key="7">
    <source>
        <dbReference type="SAM" id="Phobius"/>
    </source>
</evidence>
<dbReference type="Proteomes" id="UP000712600">
    <property type="component" value="Unassembled WGS sequence"/>
</dbReference>
<dbReference type="Pfam" id="PF03016">
    <property type="entry name" value="Exostosin_GT47"/>
    <property type="match status" value="2"/>
</dbReference>
<dbReference type="PANTHER" id="PTHR11062:SF229">
    <property type="entry name" value="GLUCURONOXYLAN GLUCURONOSYLTRANSFERASE IRX7-RELATED"/>
    <property type="match status" value="1"/>
</dbReference>
<keyword evidence="6" id="KW-0333">Golgi apparatus</keyword>
<keyword evidence="7" id="KW-0812">Transmembrane</keyword>
<evidence type="ECO:0000256" key="6">
    <source>
        <dbReference type="ARBA" id="ARBA00023034"/>
    </source>
</evidence>
<keyword evidence="7" id="KW-1133">Transmembrane helix</keyword>
<dbReference type="AlphaFoldDB" id="A0A8S9QZ65"/>
<dbReference type="PANTHER" id="PTHR11062">
    <property type="entry name" value="EXOSTOSIN HEPARAN SULFATE GLYCOSYLTRANSFERASE -RELATED"/>
    <property type="match status" value="1"/>
</dbReference>